<organism evidence="2 3">
    <name type="scientific">Actinomycetospora atypica</name>
    <dbReference type="NCBI Taxonomy" id="1290095"/>
    <lineage>
        <taxon>Bacteria</taxon>
        <taxon>Bacillati</taxon>
        <taxon>Actinomycetota</taxon>
        <taxon>Actinomycetes</taxon>
        <taxon>Pseudonocardiales</taxon>
        <taxon>Pseudonocardiaceae</taxon>
        <taxon>Actinomycetospora</taxon>
    </lineage>
</organism>
<dbReference type="EMBL" id="JBHSIV010000005">
    <property type="protein sequence ID" value="MFC5061982.1"/>
    <property type="molecule type" value="Genomic_DNA"/>
</dbReference>
<comment type="caution">
    <text evidence="2">The sequence shown here is derived from an EMBL/GenBank/DDBJ whole genome shotgun (WGS) entry which is preliminary data.</text>
</comment>
<feature type="compositionally biased region" description="Basic and acidic residues" evidence="1">
    <location>
        <begin position="46"/>
        <end position="64"/>
    </location>
</feature>
<feature type="compositionally biased region" description="Low complexity" evidence="1">
    <location>
        <begin position="11"/>
        <end position="27"/>
    </location>
</feature>
<accession>A0ABV9YJA7</accession>
<reference evidence="3" key="1">
    <citation type="journal article" date="2019" name="Int. J. Syst. Evol. Microbiol.">
        <title>The Global Catalogue of Microorganisms (GCM) 10K type strain sequencing project: providing services to taxonomists for standard genome sequencing and annotation.</title>
        <authorList>
            <consortium name="The Broad Institute Genomics Platform"/>
            <consortium name="The Broad Institute Genome Sequencing Center for Infectious Disease"/>
            <person name="Wu L."/>
            <person name="Ma J."/>
        </authorList>
    </citation>
    <scope>NUCLEOTIDE SEQUENCE [LARGE SCALE GENOMIC DNA]</scope>
    <source>
        <strain evidence="3">CGMCC 4.7093</strain>
    </source>
</reference>
<evidence type="ECO:0000313" key="2">
    <source>
        <dbReference type="EMBL" id="MFC5061982.1"/>
    </source>
</evidence>
<gene>
    <name evidence="2" type="ORF">ACFPBZ_07185</name>
</gene>
<dbReference type="Proteomes" id="UP001595947">
    <property type="component" value="Unassembled WGS sequence"/>
</dbReference>
<dbReference type="RefSeq" id="WP_378035331.1">
    <property type="nucleotide sequence ID" value="NZ_JBHSIV010000005.1"/>
</dbReference>
<evidence type="ECO:0000313" key="3">
    <source>
        <dbReference type="Proteomes" id="UP001595947"/>
    </source>
</evidence>
<keyword evidence="3" id="KW-1185">Reference proteome</keyword>
<proteinExistence type="predicted"/>
<name>A0ABV9YJA7_9PSEU</name>
<protein>
    <submittedName>
        <fullName evidence="2">Uncharacterized protein</fullName>
    </submittedName>
</protein>
<sequence length="64" mass="7214">MSDSSDRAANLEQQYVQEYEQTEEVLTGLDPEKSEQDQTKQQVEGVAKDADAADHVEKMSRNDP</sequence>
<feature type="region of interest" description="Disordered" evidence="1">
    <location>
        <begin position="1"/>
        <end position="64"/>
    </location>
</feature>
<evidence type="ECO:0000256" key="1">
    <source>
        <dbReference type="SAM" id="MobiDB-lite"/>
    </source>
</evidence>